<dbReference type="EMBL" id="JASMRN010000007">
    <property type="protein sequence ID" value="MEZ7515599.1"/>
    <property type="molecule type" value="Genomic_DNA"/>
</dbReference>
<organism evidence="2 3">
    <name type="scientific">Flavobacterium frigidarium</name>
    <dbReference type="NCBI Taxonomy" id="99286"/>
    <lineage>
        <taxon>Bacteria</taxon>
        <taxon>Pseudomonadati</taxon>
        <taxon>Bacteroidota</taxon>
        <taxon>Flavobacteriia</taxon>
        <taxon>Flavobacteriales</taxon>
        <taxon>Flavobacteriaceae</taxon>
        <taxon>Flavobacterium</taxon>
    </lineage>
</organism>
<protein>
    <submittedName>
        <fullName evidence="2">Uncharacterized protein</fullName>
    </submittedName>
</protein>
<reference evidence="2 3" key="1">
    <citation type="submission" date="2023-05" db="EMBL/GenBank/DDBJ databases">
        <title>Adaptations of aquatic viruses from atmosphere-close ecosystems of the Central Arctic Ocean.</title>
        <authorList>
            <person name="Rahlff J."/>
            <person name="Holmfeldt K."/>
        </authorList>
    </citation>
    <scope>NUCLEOTIDE SEQUENCE [LARGE SCALE GENOMIC DNA]</scope>
    <source>
        <strain evidence="2 3">Arc14</strain>
    </source>
</reference>
<dbReference type="PROSITE" id="PS51257">
    <property type="entry name" value="PROKAR_LIPOPROTEIN"/>
    <property type="match status" value="1"/>
</dbReference>
<dbReference type="Proteomes" id="UP001568894">
    <property type="component" value="Unassembled WGS sequence"/>
</dbReference>
<keyword evidence="3" id="KW-1185">Reference proteome</keyword>
<name>A0ABV4KGH4_9FLAO</name>
<accession>A0ABV4KGH4</accession>
<gene>
    <name evidence="2" type="ORF">QO192_09940</name>
</gene>
<feature type="signal peptide" evidence="1">
    <location>
        <begin position="1"/>
        <end position="18"/>
    </location>
</feature>
<evidence type="ECO:0000256" key="1">
    <source>
        <dbReference type="SAM" id="SignalP"/>
    </source>
</evidence>
<proteinExistence type="predicted"/>
<dbReference type="RefSeq" id="WP_371570058.1">
    <property type="nucleotide sequence ID" value="NZ_JASMRN010000007.1"/>
</dbReference>
<evidence type="ECO:0000313" key="2">
    <source>
        <dbReference type="EMBL" id="MEZ7515599.1"/>
    </source>
</evidence>
<comment type="caution">
    <text evidence="2">The sequence shown here is derived from an EMBL/GenBank/DDBJ whole genome shotgun (WGS) entry which is preliminary data.</text>
</comment>
<feature type="chain" id="PRO_5047065855" evidence="1">
    <location>
        <begin position="19"/>
        <end position="332"/>
    </location>
</feature>
<sequence length="332" mass="36166">MNKFIIIISLSLSLSCFSQLRFSSWNSGYIQITSYNGNSKSDALTFKLDGNGNLNIPNWKLSIKANSSQFPTNKISFQPSATSGTQTPGTTPTFTQIGAPSNVILQENAEVFLIPNSNAPLNNQTQTNSYYSLQMMFNYTVLGGAYLGNYNAYTTFNVPLEITAYDDKNNIIGKSNQTLQIQIGKITDTPPAADEMSMQINLSASKGVLEFKSIQDYSNGASVTYTDGLSVKSNTNFQIKVRSANSILQSATGNTIPIDVVNLTLSGGSSSNQKITPIVLSTASQVLVKTNTSTLTTYKYDIKYYTTGQDQRLISAKSDDYATTLVYEITPQ</sequence>
<keyword evidence="1" id="KW-0732">Signal</keyword>
<evidence type="ECO:0000313" key="3">
    <source>
        <dbReference type="Proteomes" id="UP001568894"/>
    </source>
</evidence>